<protein>
    <submittedName>
        <fullName evidence="7">Unannotated protein</fullName>
    </submittedName>
</protein>
<evidence type="ECO:0000256" key="2">
    <source>
        <dbReference type="ARBA" id="ARBA00022475"/>
    </source>
</evidence>
<feature type="transmembrane region" description="Helical" evidence="6">
    <location>
        <begin position="124"/>
        <end position="142"/>
    </location>
</feature>
<evidence type="ECO:0000256" key="6">
    <source>
        <dbReference type="SAM" id="Phobius"/>
    </source>
</evidence>
<keyword evidence="3 6" id="KW-0812">Transmembrane</keyword>
<keyword evidence="2" id="KW-1003">Cell membrane</keyword>
<name>A0A6J7LHU6_9ZZZZ</name>
<keyword evidence="4 6" id="KW-1133">Transmembrane helix</keyword>
<dbReference type="Pfam" id="PF01810">
    <property type="entry name" value="LysE"/>
    <property type="match status" value="1"/>
</dbReference>
<organism evidence="7">
    <name type="scientific">freshwater metagenome</name>
    <dbReference type="NCBI Taxonomy" id="449393"/>
    <lineage>
        <taxon>unclassified sequences</taxon>
        <taxon>metagenomes</taxon>
        <taxon>ecological metagenomes</taxon>
    </lineage>
</organism>
<dbReference type="PANTHER" id="PTHR30086">
    <property type="entry name" value="ARGININE EXPORTER PROTEIN ARGO"/>
    <property type="match status" value="1"/>
</dbReference>
<sequence>METLRALVAVSALAAVGIMSPGPDFVVVSYTAMTGARRRAGWVASGVVVGNAMWAAAALLGFSVLLSLAPALFVVFKIAGALYLVWLGAKLIRGARTPLATYADEGQGSGPFASWARGFVTTLANPKAAVFYASVLTAALPSSPASGLVIGTVAAVVLVATVSFTVVVVVLSTPRASALIRRHKAFVEAAFGSILAGFGLVRRLMAVRELPSSMA</sequence>
<gene>
    <name evidence="7" type="ORF">UFOPK3772_02670</name>
</gene>
<feature type="transmembrane region" description="Helical" evidence="6">
    <location>
        <begin position="185"/>
        <end position="205"/>
    </location>
</feature>
<keyword evidence="5 6" id="KW-0472">Membrane</keyword>
<dbReference type="GO" id="GO:0015171">
    <property type="term" value="F:amino acid transmembrane transporter activity"/>
    <property type="evidence" value="ECO:0007669"/>
    <property type="project" value="TreeGrafter"/>
</dbReference>
<dbReference type="GO" id="GO:0005886">
    <property type="term" value="C:plasma membrane"/>
    <property type="evidence" value="ECO:0007669"/>
    <property type="project" value="UniProtKB-SubCell"/>
</dbReference>
<reference evidence="7" key="1">
    <citation type="submission" date="2020-05" db="EMBL/GenBank/DDBJ databases">
        <authorList>
            <person name="Chiriac C."/>
            <person name="Salcher M."/>
            <person name="Ghai R."/>
            <person name="Kavagutti S V."/>
        </authorList>
    </citation>
    <scope>NUCLEOTIDE SEQUENCE</scope>
</reference>
<dbReference type="EMBL" id="CAFBNE010000111">
    <property type="protein sequence ID" value="CAB4965539.1"/>
    <property type="molecule type" value="Genomic_DNA"/>
</dbReference>
<dbReference type="AlphaFoldDB" id="A0A6J7LHU6"/>
<accession>A0A6J7LHU6</accession>
<dbReference type="PANTHER" id="PTHR30086:SF20">
    <property type="entry name" value="ARGININE EXPORTER PROTEIN ARGO-RELATED"/>
    <property type="match status" value="1"/>
</dbReference>
<dbReference type="InterPro" id="IPR001123">
    <property type="entry name" value="LeuE-type"/>
</dbReference>
<evidence type="ECO:0000256" key="1">
    <source>
        <dbReference type="ARBA" id="ARBA00004651"/>
    </source>
</evidence>
<feature type="transmembrane region" description="Helical" evidence="6">
    <location>
        <begin position="40"/>
        <end position="62"/>
    </location>
</feature>
<feature type="transmembrane region" description="Helical" evidence="6">
    <location>
        <begin position="148"/>
        <end position="173"/>
    </location>
</feature>
<evidence type="ECO:0000256" key="3">
    <source>
        <dbReference type="ARBA" id="ARBA00022692"/>
    </source>
</evidence>
<feature type="transmembrane region" description="Helical" evidence="6">
    <location>
        <begin position="6"/>
        <end position="28"/>
    </location>
</feature>
<evidence type="ECO:0000313" key="7">
    <source>
        <dbReference type="EMBL" id="CAB4965539.1"/>
    </source>
</evidence>
<proteinExistence type="predicted"/>
<evidence type="ECO:0000256" key="4">
    <source>
        <dbReference type="ARBA" id="ARBA00022989"/>
    </source>
</evidence>
<evidence type="ECO:0000256" key="5">
    <source>
        <dbReference type="ARBA" id="ARBA00023136"/>
    </source>
</evidence>
<comment type="subcellular location">
    <subcellularLocation>
        <location evidence="1">Cell membrane</location>
        <topology evidence="1">Multi-pass membrane protein</topology>
    </subcellularLocation>
</comment>
<feature type="transmembrane region" description="Helical" evidence="6">
    <location>
        <begin position="68"/>
        <end position="89"/>
    </location>
</feature>